<dbReference type="GO" id="GO:0016831">
    <property type="term" value="F:carboxy-lyase activity"/>
    <property type="evidence" value="ECO:0007669"/>
    <property type="project" value="InterPro"/>
</dbReference>
<dbReference type="GO" id="GO:0016787">
    <property type="term" value="F:hydrolase activity"/>
    <property type="evidence" value="ECO:0007669"/>
    <property type="project" value="InterPro"/>
</dbReference>
<dbReference type="GO" id="GO:0019748">
    <property type="term" value="P:secondary metabolic process"/>
    <property type="evidence" value="ECO:0007669"/>
    <property type="project" value="TreeGrafter"/>
</dbReference>
<dbReference type="InterPro" id="IPR032465">
    <property type="entry name" value="ACMSD"/>
</dbReference>
<dbReference type="Pfam" id="PF04909">
    <property type="entry name" value="Amidohydro_2"/>
    <property type="match status" value="1"/>
</dbReference>
<sequence>MLYLSKRPKINVHEHIQNGFDFKRYISVMDTYNIEKVFLLATGTQKGNEGYEVHQKYLAKVRDEFPERVEMFVTVAHLRDDCLKQFERGLKYKPIGLKLMSGHPDMSDIPLNDKRIYPLFKRCHKEGMMALLHWQLNIKEENWEILRDTLEDYPKVVFLLAHLGVGQGNFSKLAELLNKYDNLFLDCSWGGYFKNFVREVDWEPEKFRNFYTEYSDRIAWGTDQVMSTNTSNQLLWQHSTEIEVLEQSKYRGWQKYFSKREAFGLGLDNNTLNKIFYDTPKAILEKIGR</sequence>
<dbReference type="Gene3D" id="3.20.20.140">
    <property type="entry name" value="Metal-dependent hydrolases"/>
    <property type="match status" value="1"/>
</dbReference>
<dbReference type="SUPFAM" id="SSF51556">
    <property type="entry name" value="Metallo-dependent hydrolases"/>
    <property type="match status" value="1"/>
</dbReference>
<keyword evidence="1" id="KW-0456">Lyase</keyword>
<feature type="domain" description="Amidohydrolase-related" evidence="2">
    <location>
        <begin position="51"/>
        <end position="284"/>
    </location>
</feature>
<evidence type="ECO:0000259" key="2">
    <source>
        <dbReference type="Pfam" id="PF04909"/>
    </source>
</evidence>
<evidence type="ECO:0000313" key="3">
    <source>
        <dbReference type="EMBL" id="SVA57350.1"/>
    </source>
</evidence>
<gene>
    <name evidence="3" type="ORF">METZ01_LOCUS110204</name>
</gene>
<dbReference type="AlphaFoldDB" id="A0A381WY51"/>
<accession>A0A381WY51</accession>
<dbReference type="GO" id="GO:0005737">
    <property type="term" value="C:cytoplasm"/>
    <property type="evidence" value="ECO:0007669"/>
    <property type="project" value="TreeGrafter"/>
</dbReference>
<evidence type="ECO:0000256" key="1">
    <source>
        <dbReference type="ARBA" id="ARBA00023239"/>
    </source>
</evidence>
<dbReference type="EMBL" id="UINC01013242">
    <property type="protein sequence ID" value="SVA57350.1"/>
    <property type="molecule type" value="Genomic_DNA"/>
</dbReference>
<protein>
    <recommendedName>
        <fullName evidence="2">Amidohydrolase-related domain-containing protein</fullName>
    </recommendedName>
</protein>
<proteinExistence type="predicted"/>
<name>A0A381WY51_9ZZZZ</name>
<dbReference type="PANTHER" id="PTHR21240">
    <property type="entry name" value="2-AMINO-3-CARBOXYLMUCONATE-6-SEMIALDEHYDE DECARBOXYLASE"/>
    <property type="match status" value="1"/>
</dbReference>
<dbReference type="InterPro" id="IPR032466">
    <property type="entry name" value="Metal_Hydrolase"/>
</dbReference>
<dbReference type="PANTHER" id="PTHR21240:SF28">
    <property type="entry name" value="ISO-OROTATE DECARBOXYLASE (EUROFUNG)"/>
    <property type="match status" value="1"/>
</dbReference>
<organism evidence="3">
    <name type="scientific">marine metagenome</name>
    <dbReference type="NCBI Taxonomy" id="408172"/>
    <lineage>
        <taxon>unclassified sequences</taxon>
        <taxon>metagenomes</taxon>
        <taxon>ecological metagenomes</taxon>
    </lineage>
</organism>
<dbReference type="InterPro" id="IPR006680">
    <property type="entry name" value="Amidohydro-rel"/>
</dbReference>
<reference evidence="3" key="1">
    <citation type="submission" date="2018-05" db="EMBL/GenBank/DDBJ databases">
        <authorList>
            <person name="Lanie J.A."/>
            <person name="Ng W.-L."/>
            <person name="Kazmierczak K.M."/>
            <person name="Andrzejewski T.M."/>
            <person name="Davidsen T.M."/>
            <person name="Wayne K.J."/>
            <person name="Tettelin H."/>
            <person name="Glass J.I."/>
            <person name="Rusch D."/>
            <person name="Podicherti R."/>
            <person name="Tsui H.-C.T."/>
            <person name="Winkler M.E."/>
        </authorList>
    </citation>
    <scope>NUCLEOTIDE SEQUENCE</scope>
</reference>